<evidence type="ECO:0000259" key="11">
    <source>
        <dbReference type="Pfam" id="PF14748"/>
    </source>
</evidence>
<accession>A0A174G9Z7</accession>
<evidence type="ECO:0000256" key="7">
    <source>
        <dbReference type="NCBIfam" id="TIGR00112"/>
    </source>
</evidence>
<dbReference type="Gene3D" id="1.10.3730.10">
    <property type="entry name" value="ProC C-terminal domain-like"/>
    <property type="match status" value="1"/>
</dbReference>
<evidence type="ECO:0000259" key="10">
    <source>
        <dbReference type="Pfam" id="PF03807"/>
    </source>
</evidence>
<dbReference type="UniPathway" id="UPA00098">
    <property type="reaction ID" value="UER00361"/>
</dbReference>
<evidence type="ECO:0000313" key="12">
    <source>
        <dbReference type="EMBL" id="CUO58437.1"/>
    </source>
</evidence>
<feature type="domain" description="Pyrroline-5-carboxylate reductase dimerisation" evidence="11">
    <location>
        <begin position="160"/>
        <end position="262"/>
    </location>
</feature>
<dbReference type="GO" id="GO:0005737">
    <property type="term" value="C:cytoplasm"/>
    <property type="evidence" value="ECO:0007669"/>
    <property type="project" value="UniProtKB-SubCell"/>
</dbReference>
<evidence type="ECO:0000256" key="4">
    <source>
        <dbReference type="ARBA" id="ARBA00023002"/>
    </source>
</evidence>
<keyword evidence="3 6" id="KW-0521">NADP</keyword>
<dbReference type="SUPFAM" id="SSF48179">
    <property type="entry name" value="6-phosphogluconate dehydrogenase C-terminal domain-like"/>
    <property type="match status" value="1"/>
</dbReference>
<dbReference type="SUPFAM" id="SSF51735">
    <property type="entry name" value="NAD(P)-binding Rossmann-fold domains"/>
    <property type="match status" value="1"/>
</dbReference>
<dbReference type="InterPro" id="IPR036291">
    <property type="entry name" value="NAD(P)-bd_dom_sf"/>
</dbReference>
<evidence type="ECO:0000256" key="5">
    <source>
        <dbReference type="ARBA" id="ARBA00058118"/>
    </source>
</evidence>
<dbReference type="Gene3D" id="3.40.50.720">
    <property type="entry name" value="NAD(P)-binding Rossmann-like Domain"/>
    <property type="match status" value="1"/>
</dbReference>
<dbReference type="Pfam" id="PF03807">
    <property type="entry name" value="F420_oxidored"/>
    <property type="match status" value="1"/>
</dbReference>
<dbReference type="InterPro" id="IPR029036">
    <property type="entry name" value="P5CR_dimer"/>
</dbReference>
<evidence type="ECO:0000256" key="6">
    <source>
        <dbReference type="HAMAP-Rule" id="MF_01925"/>
    </source>
</evidence>
<dbReference type="RefSeq" id="WP_055656793.1">
    <property type="nucleotide sequence ID" value="NZ_CABIXC010000008.1"/>
</dbReference>
<dbReference type="InterPro" id="IPR028939">
    <property type="entry name" value="P5C_Rdtase_cat_N"/>
</dbReference>
<comment type="catalytic activity">
    <reaction evidence="6 9">
        <text>L-proline + NADP(+) = (S)-1-pyrroline-5-carboxylate + NADPH + 2 H(+)</text>
        <dbReference type="Rhea" id="RHEA:14109"/>
        <dbReference type="ChEBI" id="CHEBI:15378"/>
        <dbReference type="ChEBI" id="CHEBI:17388"/>
        <dbReference type="ChEBI" id="CHEBI:57783"/>
        <dbReference type="ChEBI" id="CHEBI:58349"/>
        <dbReference type="ChEBI" id="CHEBI:60039"/>
        <dbReference type="EC" id="1.5.1.2"/>
    </reaction>
</comment>
<comment type="function">
    <text evidence="5 6">Catalyzes the reduction of 1-pyrroline-5-carboxylate (PCA) to L-proline.</text>
</comment>
<organism evidence="12 13">
    <name type="scientific">Hungatella hathewayi</name>
    <dbReference type="NCBI Taxonomy" id="154046"/>
    <lineage>
        <taxon>Bacteria</taxon>
        <taxon>Bacillati</taxon>
        <taxon>Bacillota</taxon>
        <taxon>Clostridia</taxon>
        <taxon>Lachnospirales</taxon>
        <taxon>Lachnospiraceae</taxon>
        <taxon>Hungatella</taxon>
    </lineage>
</organism>
<dbReference type="Proteomes" id="UP000095651">
    <property type="component" value="Unassembled WGS sequence"/>
</dbReference>
<evidence type="ECO:0000313" key="13">
    <source>
        <dbReference type="Proteomes" id="UP000095651"/>
    </source>
</evidence>
<sequence>MAKIGIIGIGNMGSAILKGLLHVYGKGDIIFTDVNEEKCEEITEETGVTHVGSNAECANQAKYIILAVKPQYFDPVLKNIRNVVTEANVIISIAPGITIGQLKEKLGIEKRVVRAMPNTPALLGEGMTGVCYDAKAFDYEEKETIREIFTSFGEMCIVEERLMSAVVCASGSSPAYVYMFIEALADSAVKYGLPRDTAYKMAAQTVLGSAKMVLETGEHPGALKDKVCSPGGTTIAAVAALEEHGFRNAVIKAGDACYEKCENIK</sequence>
<evidence type="ECO:0000256" key="3">
    <source>
        <dbReference type="ARBA" id="ARBA00022857"/>
    </source>
</evidence>
<evidence type="ECO:0000256" key="1">
    <source>
        <dbReference type="ARBA" id="ARBA00005525"/>
    </source>
</evidence>
<dbReference type="GO" id="GO:0004735">
    <property type="term" value="F:pyrroline-5-carboxylate reductase activity"/>
    <property type="evidence" value="ECO:0007669"/>
    <property type="project" value="UniProtKB-UniRule"/>
</dbReference>
<comment type="pathway">
    <text evidence="6 9">Amino-acid biosynthesis; L-proline biosynthesis; L-proline from L-glutamate 5-semialdehyde: step 1/1.</text>
</comment>
<protein>
    <recommendedName>
        <fullName evidence="6 7">Pyrroline-5-carboxylate reductase</fullName>
        <shortName evidence="6">P5C reductase</shortName>
        <shortName evidence="6">P5CR</shortName>
        <ecNumber evidence="6 7">1.5.1.2</ecNumber>
    </recommendedName>
    <alternativeName>
        <fullName evidence="6">PCA reductase</fullName>
    </alternativeName>
</protein>
<dbReference type="PROSITE" id="PS00521">
    <property type="entry name" value="P5CR"/>
    <property type="match status" value="1"/>
</dbReference>
<keyword evidence="6 9" id="KW-0028">Amino-acid biosynthesis</keyword>
<dbReference type="NCBIfam" id="TIGR00112">
    <property type="entry name" value="proC"/>
    <property type="match status" value="1"/>
</dbReference>
<feature type="binding site" evidence="8">
    <location>
        <begin position="7"/>
        <end position="12"/>
    </location>
    <ligand>
        <name>NADP(+)</name>
        <dbReference type="ChEBI" id="CHEBI:58349"/>
    </ligand>
</feature>
<dbReference type="GO" id="GO:0055129">
    <property type="term" value="P:L-proline biosynthetic process"/>
    <property type="evidence" value="ECO:0007669"/>
    <property type="project" value="UniProtKB-UniRule"/>
</dbReference>
<feature type="domain" description="Pyrroline-5-carboxylate reductase catalytic N-terminal" evidence="10">
    <location>
        <begin position="3"/>
        <end position="95"/>
    </location>
</feature>
<dbReference type="PIRSF" id="PIRSF000193">
    <property type="entry name" value="Pyrrol-5-carb_rd"/>
    <property type="match status" value="1"/>
</dbReference>
<evidence type="ECO:0000256" key="9">
    <source>
        <dbReference type="RuleBase" id="RU003903"/>
    </source>
</evidence>
<dbReference type="InterPro" id="IPR008927">
    <property type="entry name" value="6-PGluconate_DH-like_C_sf"/>
</dbReference>
<dbReference type="AlphaFoldDB" id="A0A174G9Z7"/>
<dbReference type="EC" id="1.5.1.2" evidence="6 7"/>
<feature type="binding site" evidence="8">
    <location>
        <begin position="67"/>
        <end position="70"/>
    </location>
    <ligand>
        <name>NADP(+)</name>
        <dbReference type="ChEBI" id="CHEBI:58349"/>
    </ligand>
</feature>
<keyword evidence="4 6" id="KW-0560">Oxidoreductase</keyword>
<comment type="catalytic activity">
    <reaction evidence="6">
        <text>L-proline + NAD(+) = (S)-1-pyrroline-5-carboxylate + NADH + 2 H(+)</text>
        <dbReference type="Rhea" id="RHEA:14105"/>
        <dbReference type="ChEBI" id="CHEBI:15378"/>
        <dbReference type="ChEBI" id="CHEBI:17388"/>
        <dbReference type="ChEBI" id="CHEBI:57540"/>
        <dbReference type="ChEBI" id="CHEBI:57945"/>
        <dbReference type="ChEBI" id="CHEBI:60039"/>
        <dbReference type="EC" id="1.5.1.2"/>
    </reaction>
</comment>
<dbReference type="FunFam" id="1.10.3730.10:FF:000001">
    <property type="entry name" value="Pyrroline-5-carboxylate reductase"/>
    <property type="match status" value="1"/>
</dbReference>
<keyword evidence="6" id="KW-0963">Cytoplasm</keyword>
<proteinExistence type="inferred from homology"/>
<dbReference type="EMBL" id="CYZE01000008">
    <property type="protein sequence ID" value="CUO58437.1"/>
    <property type="molecule type" value="Genomic_DNA"/>
</dbReference>
<comment type="similarity">
    <text evidence="1 6 9">Belongs to the pyrroline-5-carboxylate reductase family.</text>
</comment>
<dbReference type="InterPro" id="IPR000304">
    <property type="entry name" value="Pyrroline-COOH_reductase"/>
</dbReference>
<dbReference type="InterPro" id="IPR053790">
    <property type="entry name" value="P5CR-like_CS"/>
</dbReference>
<feature type="binding site" evidence="8">
    <location>
        <position position="54"/>
    </location>
    <ligand>
        <name>NADPH</name>
        <dbReference type="ChEBI" id="CHEBI:57783"/>
    </ligand>
</feature>
<evidence type="ECO:0000256" key="2">
    <source>
        <dbReference type="ARBA" id="ARBA00022650"/>
    </source>
</evidence>
<dbReference type="HAMAP" id="MF_01925">
    <property type="entry name" value="P5C_reductase"/>
    <property type="match status" value="1"/>
</dbReference>
<dbReference type="Pfam" id="PF14748">
    <property type="entry name" value="P5CR_dimer"/>
    <property type="match status" value="1"/>
</dbReference>
<gene>
    <name evidence="12" type="primary">proC_1</name>
    <name evidence="6" type="synonym">proC</name>
    <name evidence="12" type="ORF">ERS852407_03279</name>
</gene>
<dbReference type="PANTHER" id="PTHR11645">
    <property type="entry name" value="PYRROLINE-5-CARBOXYLATE REDUCTASE"/>
    <property type="match status" value="1"/>
</dbReference>
<dbReference type="PANTHER" id="PTHR11645:SF0">
    <property type="entry name" value="PYRROLINE-5-CARBOXYLATE REDUCTASE 3"/>
    <property type="match status" value="1"/>
</dbReference>
<reference evidence="12 13" key="1">
    <citation type="submission" date="2015-09" db="EMBL/GenBank/DDBJ databases">
        <authorList>
            <consortium name="Pathogen Informatics"/>
        </authorList>
    </citation>
    <scope>NUCLEOTIDE SEQUENCE [LARGE SCALE GENOMIC DNA]</scope>
    <source>
        <strain evidence="12 13">2789STDY5608850</strain>
    </source>
</reference>
<evidence type="ECO:0000256" key="8">
    <source>
        <dbReference type="PIRSR" id="PIRSR000193-1"/>
    </source>
</evidence>
<comment type="subcellular location">
    <subcellularLocation>
        <location evidence="6">Cytoplasm</location>
    </subcellularLocation>
</comment>
<name>A0A174G9Z7_9FIRM</name>
<keyword evidence="2 6" id="KW-0641">Proline biosynthesis</keyword>